<evidence type="ECO:0000313" key="1">
    <source>
        <dbReference type="EMBL" id="BAE86068.1"/>
    </source>
</evidence>
<evidence type="ECO:0000313" key="2">
    <source>
        <dbReference type="Proteomes" id="UP000001946"/>
    </source>
</evidence>
<proteinExistence type="predicted"/>
<dbReference type="HOGENOM" id="CLU_1903308_0_0_9"/>
<gene>
    <name evidence="1" type="ordered locus">DSY4279</name>
</gene>
<protein>
    <submittedName>
        <fullName evidence="1">Uncharacterized protein</fullName>
    </submittedName>
</protein>
<dbReference type="AlphaFoldDB" id="Q24PH4"/>
<dbReference type="EMBL" id="AP008230">
    <property type="protein sequence ID" value="BAE86068.1"/>
    <property type="molecule type" value="Genomic_DNA"/>
</dbReference>
<name>Q24PH4_DESHY</name>
<sequence length="133" mass="14187">MIKAVIANTKATTISPTAISILNNFPRKSANCASSKSRNFTTISASASIDYFLFSNFTTRKPNPKAIRRVANGCSFAAPTPFSTTFFPSSQAFLATSSPVSMGFWATSLMTSYPRSTAIRSAALTSDKSMGFA</sequence>
<accession>Q24PH4</accession>
<reference evidence="1 2" key="1">
    <citation type="journal article" date="2006" name="J. Bacteriol.">
        <title>Complete genome sequence of the dehalorespiring bacterium Desulfitobacterium hafniense Y51 and comparison with Dehalococcoides ethenogenes 195.</title>
        <authorList>
            <person name="Nonaka H."/>
            <person name="Keresztes G."/>
            <person name="Shinoda Y."/>
            <person name="Ikenaga Y."/>
            <person name="Abe M."/>
            <person name="Naito K."/>
            <person name="Inatomi K."/>
            <person name="Furukawa K."/>
            <person name="Inui M."/>
            <person name="Yukawa H."/>
        </authorList>
    </citation>
    <scope>NUCLEOTIDE SEQUENCE [LARGE SCALE GENOMIC DNA]</scope>
    <source>
        <strain evidence="1 2">Y51</strain>
    </source>
</reference>
<dbReference type="KEGG" id="dsy:DSY4279"/>
<organism evidence="1 2">
    <name type="scientific">Desulfitobacterium hafniense (strain Y51)</name>
    <dbReference type="NCBI Taxonomy" id="138119"/>
    <lineage>
        <taxon>Bacteria</taxon>
        <taxon>Bacillati</taxon>
        <taxon>Bacillota</taxon>
        <taxon>Clostridia</taxon>
        <taxon>Eubacteriales</taxon>
        <taxon>Desulfitobacteriaceae</taxon>
        <taxon>Desulfitobacterium</taxon>
    </lineage>
</organism>
<dbReference type="Proteomes" id="UP000001946">
    <property type="component" value="Chromosome"/>
</dbReference>
<keyword evidence="2" id="KW-1185">Reference proteome</keyword>